<evidence type="ECO:0000256" key="2">
    <source>
        <dbReference type="ARBA" id="ARBA00023002"/>
    </source>
</evidence>
<dbReference type="GO" id="GO:0016616">
    <property type="term" value="F:oxidoreductase activity, acting on the CH-OH group of donors, NAD or NADP as acceptor"/>
    <property type="evidence" value="ECO:0007669"/>
    <property type="project" value="InterPro"/>
</dbReference>
<evidence type="ECO:0000259" key="5">
    <source>
        <dbReference type="Pfam" id="PF00389"/>
    </source>
</evidence>
<dbReference type="RefSeq" id="WP_217468664.1">
    <property type="nucleotide sequence ID" value="NZ_CADIKI010000024.1"/>
</dbReference>
<accession>A0A6J5GY15</accession>
<dbReference type="EMBL" id="CADIKI010000024">
    <property type="protein sequence ID" value="CAB3806965.1"/>
    <property type="molecule type" value="Genomic_DNA"/>
</dbReference>
<dbReference type="Pfam" id="PF00389">
    <property type="entry name" value="2-Hacid_dh"/>
    <property type="match status" value="1"/>
</dbReference>
<evidence type="ECO:0000256" key="1">
    <source>
        <dbReference type="ARBA" id="ARBA00005854"/>
    </source>
</evidence>
<dbReference type="PANTHER" id="PTHR43761">
    <property type="entry name" value="D-ISOMER SPECIFIC 2-HYDROXYACID DEHYDROGENASE FAMILY PROTEIN (AFU_ORTHOLOGUE AFUA_1G13630)"/>
    <property type="match status" value="1"/>
</dbReference>
<keyword evidence="3" id="KW-0520">NAD</keyword>
<feature type="domain" description="D-isomer specific 2-hydroxyacid dehydrogenase catalytic" evidence="5">
    <location>
        <begin position="24"/>
        <end position="311"/>
    </location>
</feature>
<dbReference type="PROSITE" id="PS00670">
    <property type="entry name" value="D_2_HYDROXYACID_DH_2"/>
    <property type="match status" value="1"/>
</dbReference>
<reference evidence="7 8" key="1">
    <citation type="submission" date="2020-04" db="EMBL/GenBank/DDBJ databases">
        <authorList>
            <person name="De Canck E."/>
        </authorList>
    </citation>
    <scope>NUCLEOTIDE SEQUENCE [LARGE SCALE GENOMIC DNA]</scope>
    <source>
        <strain evidence="7 8">LMG 27177</strain>
    </source>
</reference>
<evidence type="ECO:0000259" key="6">
    <source>
        <dbReference type="Pfam" id="PF02826"/>
    </source>
</evidence>
<dbReference type="SUPFAM" id="SSF52283">
    <property type="entry name" value="Formate/glycerate dehydrogenase catalytic domain-like"/>
    <property type="match status" value="1"/>
</dbReference>
<gene>
    <name evidence="7" type="ORF">LMG27177_06202</name>
</gene>
<evidence type="ECO:0000313" key="7">
    <source>
        <dbReference type="EMBL" id="CAB3806965.1"/>
    </source>
</evidence>
<dbReference type="EC" id="1.-.-.-" evidence="7"/>
<sequence>MNTKPLNVVFLDAGTLPYPLDFGNDQAIDYQAFDSTASDEVAARIANADVVITNKIRLQRPELDAAPKLSLIVIAAAGTDNVDIESARARGVEVKNVPDYGTHSVAEHVMATLFALRRDLLTYSAAASDGRWTGSSHFSWTGPKIYDLAGSQLGIVGRGRIGQAVGNLAQSLGMKVLFAEDPASSGNVGDEAPLQEVLSTSDAISLHVPLTADTRHLINAETLGLMKPHAVLINTARGALVDSAALVDGLQRGIIGGAAIDVLDVEPPPLEHPLLRADVPRLLVTPHVAWASASAQARLASRVCDFVLEHLRRVSA</sequence>
<dbReference type="InterPro" id="IPR050418">
    <property type="entry name" value="D-iso_2-hydroxyacid_DH_PdxB"/>
</dbReference>
<dbReference type="SUPFAM" id="SSF51735">
    <property type="entry name" value="NAD(P)-binding Rossmann-fold domains"/>
    <property type="match status" value="1"/>
</dbReference>
<dbReference type="InterPro" id="IPR006140">
    <property type="entry name" value="D-isomer_DH_NAD-bd"/>
</dbReference>
<dbReference type="Pfam" id="PF02826">
    <property type="entry name" value="2-Hacid_dh_C"/>
    <property type="match status" value="1"/>
</dbReference>
<dbReference type="PANTHER" id="PTHR43761:SF1">
    <property type="entry name" value="D-ISOMER SPECIFIC 2-HYDROXYACID DEHYDROGENASE CATALYTIC DOMAIN-CONTAINING PROTEIN-RELATED"/>
    <property type="match status" value="1"/>
</dbReference>
<proteinExistence type="inferred from homology"/>
<protein>
    <submittedName>
        <fullName evidence="7">2-hydroxyacid dehydrogenase</fullName>
        <ecNumber evidence="7">1.-.-.-</ecNumber>
    </submittedName>
</protein>
<dbReference type="AlphaFoldDB" id="A0A6J5GY15"/>
<dbReference type="Gene3D" id="3.40.50.720">
    <property type="entry name" value="NAD(P)-binding Rossmann-like Domain"/>
    <property type="match status" value="2"/>
</dbReference>
<dbReference type="InterPro" id="IPR036291">
    <property type="entry name" value="NAD(P)-bd_dom_sf"/>
</dbReference>
<dbReference type="InterPro" id="IPR029753">
    <property type="entry name" value="D-isomer_DH_CS"/>
</dbReference>
<comment type="similarity">
    <text evidence="1 4">Belongs to the D-isomer specific 2-hydroxyacid dehydrogenase family.</text>
</comment>
<organism evidence="7 8">
    <name type="scientific">Paraburkholderia fynbosensis</name>
    <dbReference type="NCBI Taxonomy" id="1200993"/>
    <lineage>
        <taxon>Bacteria</taxon>
        <taxon>Pseudomonadati</taxon>
        <taxon>Pseudomonadota</taxon>
        <taxon>Betaproteobacteria</taxon>
        <taxon>Burkholderiales</taxon>
        <taxon>Burkholderiaceae</taxon>
        <taxon>Paraburkholderia</taxon>
    </lineage>
</organism>
<keyword evidence="2 4" id="KW-0560">Oxidoreductase</keyword>
<keyword evidence="8" id="KW-1185">Reference proteome</keyword>
<evidence type="ECO:0000256" key="3">
    <source>
        <dbReference type="ARBA" id="ARBA00023027"/>
    </source>
</evidence>
<dbReference type="Proteomes" id="UP000494252">
    <property type="component" value="Unassembled WGS sequence"/>
</dbReference>
<name>A0A6J5GY15_9BURK</name>
<feature type="domain" description="D-isomer specific 2-hydroxyacid dehydrogenase NAD-binding" evidence="6">
    <location>
        <begin position="111"/>
        <end position="289"/>
    </location>
</feature>
<dbReference type="GO" id="GO:0051287">
    <property type="term" value="F:NAD binding"/>
    <property type="evidence" value="ECO:0007669"/>
    <property type="project" value="InterPro"/>
</dbReference>
<evidence type="ECO:0000256" key="4">
    <source>
        <dbReference type="RuleBase" id="RU003719"/>
    </source>
</evidence>
<evidence type="ECO:0000313" key="8">
    <source>
        <dbReference type="Proteomes" id="UP000494252"/>
    </source>
</evidence>
<dbReference type="InterPro" id="IPR006139">
    <property type="entry name" value="D-isomer_2_OHA_DH_cat_dom"/>
</dbReference>